<dbReference type="AlphaFoldDB" id="A0A6J1QNP0"/>
<feature type="compositionally biased region" description="Basic and acidic residues" evidence="1">
    <location>
        <begin position="208"/>
        <end position="256"/>
    </location>
</feature>
<gene>
    <name evidence="3" type="primary">LOC112461569</name>
</gene>
<evidence type="ECO:0000313" key="2">
    <source>
        <dbReference type="Proteomes" id="UP000504618"/>
    </source>
</evidence>
<keyword evidence="2" id="KW-1185">Reference proteome</keyword>
<name>A0A6J1QNP0_9HYME</name>
<protein>
    <submittedName>
        <fullName evidence="3">Vicilin-like seed storage protein At2g18540</fullName>
    </submittedName>
</protein>
<proteinExistence type="predicted"/>
<feature type="region of interest" description="Disordered" evidence="1">
    <location>
        <begin position="208"/>
        <end position="270"/>
    </location>
</feature>
<accession>A0A6J1QNP0</accession>
<dbReference type="GeneID" id="112461569"/>
<reference evidence="3" key="1">
    <citation type="submission" date="2025-08" db="UniProtKB">
        <authorList>
            <consortium name="RefSeq"/>
        </authorList>
    </citation>
    <scope>IDENTIFICATION</scope>
    <source>
        <tissue evidence="3">Whole body</tissue>
    </source>
</reference>
<sequence>MQEAHVVAIERASFETKRTIVESTAIIERIGCGRIKDNQRRMECRAKIIIEKEAVEKIVEEKVWKMIKKVNEECKRREEEMKEEIERLKKKVDRMEQSGGKRKRNDSEESKTGKKKWWAEELERSDNEKRRNNVIIRVEKKRWEGEGSNWEKVKELFADGLKVKVEVKEVIVIGVRGDWITILVKMRSEEDKWKVLVARRKEGSRLRVKMDEDKSVETREREREENKRRKERREEESGSLKKTEKDEITKRMKESPMMESGEEKDDKKEK</sequence>
<dbReference type="Proteomes" id="UP000504618">
    <property type="component" value="Unplaced"/>
</dbReference>
<organism evidence="2 3">
    <name type="scientific">Temnothorax curvispinosus</name>
    <dbReference type="NCBI Taxonomy" id="300111"/>
    <lineage>
        <taxon>Eukaryota</taxon>
        <taxon>Metazoa</taxon>
        <taxon>Ecdysozoa</taxon>
        <taxon>Arthropoda</taxon>
        <taxon>Hexapoda</taxon>
        <taxon>Insecta</taxon>
        <taxon>Pterygota</taxon>
        <taxon>Neoptera</taxon>
        <taxon>Endopterygota</taxon>
        <taxon>Hymenoptera</taxon>
        <taxon>Apocrita</taxon>
        <taxon>Aculeata</taxon>
        <taxon>Formicoidea</taxon>
        <taxon>Formicidae</taxon>
        <taxon>Myrmicinae</taxon>
        <taxon>Temnothorax</taxon>
    </lineage>
</organism>
<evidence type="ECO:0000313" key="3">
    <source>
        <dbReference type="RefSeq" id="XP_024882621.1"/>
    </source>
</evidence>
<evidence type="ECO:0000256" key="1">
    <source>
        <dbReference type="SAM" id="MobiDB-lite"/>
    </source>
</evidence>
<feature type="region of interest" description="Disordered" evidence="1">
    <location>
        <begin position="90"/>
        <end position="110"/>
    </location>
</feature>
<dbReference type="RefSeq" id="XP_024882621.1">
    <property type="nucleotide sequence ID" value="XM_025026853.1"/>
</dbReference>